<dbReference type="AlphaFoldDB" id="R4Z0A3"/>
<dbReference type="Proteomes" id="UP000018291">
    <property type="component" value="Unassembled WGS sequence"/>
</dbReference>
<organism evidence="1 2">
    <name type="scientific">Candidatus Neomicrothrix parvicella RN1</name>
    <dbReference type="NCBI Taxonomy" id="1229780"/>
    <lineage>
        <taxon>Bacteria</taxon>
        <taxon>Bacillati</taxon>
        <taxon>Actinomycetota</taxon>
        <taxon>Acidimicrobiia</taxon>
        <taxon>Acidimicrobiales</taxon>
        <taxon>Microthrixaceae</taxon>
        <taxon>Candidatus Neomicrothrix</taxon>
    </lineage>
</organism>
<proteinExistence type="predicted"/>
<dbReference type="HOGENOM" id="CLU_1746310_0_0_11"/>
<name>R4Z0A3_9ACTN</name>
<reference evidence="1 2" key="1">
    <citation type="journal article" date="2013" name="ISME J.">
        <title>Metabolic model for the filamentous 'Candidatus Microthrix parvicella' based on genomic and metagenomic analyses.</title>
        <authorList>
            <person name="Jon McIlroy S."/>
            <person name="Kristiansen R."/>
            <person name="Albertsen M."/>
            <person name="Michael Karst S."/>
            <person name="Rossetti S."/>
            <person name="Lund Nielsen J."/>
            <person name="Tandoi V."/>
            <person name="James Seviour R."/>
            <person name="Nielsen P.H."/>
        </authorList>
    </citation>
    <scope>NUCLEOTIDE SEQUENCE [LARGE SCALE GENOMIC DNA]</scope>
    <source>
        <strain evidence="1 2">RN1</strain>
    </source>
</reference>
<comment type="caution">
    <text evidence="1">The sequence shown here is derived from an EMBL/GenBank/DDBJ whole genome shotgun (WGS) entry which is preliminary data.</text>
</comment>
<keyword evidence="2" id="KW-1185">Reference proteome</keyword>
<evidence type="ECO:0000313" key="2">
    <source>
        <dbReference type="Proteomes" id="UP000018291"/>
    </source>
</evidence>
<evidence type="ECO:0000313" key="1">
    <source>
        <dbReference type="EMBL" id="CCM64299.1"/>
    </source>
</evidence>
<sequence>MHKHGSYIRVRLPDATGLRTVGGYLTYRVTAKDAKVLLGIDGLETGEENLAALRAVKKHYEHRVESPLPSPVDQRTRGIGGAVRAYATSTLTGHGFKKGTAEGSAVWAERMFLAWLQLLTSDPIPDIETAAAEQAAIIEQAALTDEPGG</sequence>
<gene>
    <name evidence="1" type="ORF">BN381_360001</name>
</gene>
<protein>
    <submittedName>
        <fullName evidence="1">Uncharacterized protein</fullName>
    </submittedName>
</protein>
<dbReference type="EMBL" id="CANL01000030">
    <property type="protein sequence ID" value="CCM64299.1"/>
    <property type="molecule type" value="Genomic_DNA"/>
</dbReference>
<accession>R4Z0A3</accession>
<dbReference type="STRING" id="1229780.BN381_360001"/>